<dbReference type="RefSeq" id="WP_169786564.1">
    <property type="nucleotide sequence ID" value="NZ_JAUSQY010000001.1"/>
</dbReference>
<keyword evidence="1" id="KW-0472">Membrane</keyword>
<name>A0A0Q0Z9X0_9CORY</name>
<gene>
    <name evidence="2" type="ORF">Clow_00732</name>
</gene>
<keyword evidence="1" id="KW-1133">Transmembrane helix</keyword>
<evidence type="ECO:0000313" key="2">
    <source>
        <dbReference type="EMBL" id="KQB86524.1"/>
    </source>
</evidence>
<feature type="transmembrane region" description="Helical" evidence="1">
    <location>
        <begin position="68"/>
        <end position="89"/>
    </location>
</feature>
<sequence>MIASIQSGDFPRQSVLGLRTKATLSSDQAWITGHRAALPMLKTVAWAGYIGAALLVILFVFFPQPRPYSLITGPVILLICQAIALVYAARQANRAARSAN</sequence>
<protein>
    <recommendedName>
        <fullName evidence="4">SdpI/YhfL protein family protein</fullName>
    </recommendedName>
</protein>
<dbReference type="PATRIC" id="fig|1544413.3.peg.732"/>
<evidence type="ECO:0000256" key="1">
    <source>
        <dbReference type="SAM" id="Phobius"/>
    </source>
</evidence>
<organism evidence="2 3">
    <name type="scientific">Corynebacterium lowii</name>
    <dbReference type="NCBI Taxonomy" id="1544413"/>
    <lineage>
        <taxon>Bacteria</taxon>
        <taxon>Bacillati</taxon>
        <taxon>Actinomycetota</taxon>
        <taxon>Actinomycetes</taxon>
        <taxon>Mycobacteriales</taxon>
        <taxon>Corynebacteriaceae</taxon>
        <taxon>Corynebacterium</taxon>
    </lineage>
</organism>
<dbReference type="AlphaFoldDB" id="A0A0Q0Z9X0"/>
<dbReference type="Pfam" id="PF13630">
    <property type="entry name" value="SdpI"/>
    <property type="match status" value="1"/>
</dbReference>
<evidence type="ECO:0008006" key="4">
    <source>
        <dbReference type="Google" id="ProtNLM"/>
    </source>
</evidence>
<evidence type="ECO:0000313" key="3">
    <source>
        <dbReference type="Proteomes" id="UP000050488"/>
    </source>
</evidence>
<dbReference type="Proteomes" id="UP000050488">
    <property type="component" value="Unassembled WGS sequence"/>
</dbReference>
<reference evidence="2 3" key="1">
    <citation type="submission" date="2015-10" db="EMBL/GenBank/DDBJ databases">
        <title>Corynebacteirum lowii and Corynebacterium oculi species nova, derived from human clinical disease and and emended description of Corynebacterium mastiditis.</title>
        <authorList>
            <person name="Bernard K."/>
            <person name="Pacheco A.L."/>
            <person name="Mcdougall C."/>
            <person name="Burtx T."/>
            <person name="Weibe D."/>
            <person name="Tyler S."/>
            <person name="Olson A.B."/>
            <person name="Cnockaert M."/>
            <person name="Eguchi H."/>
            <person name="Kuwahara T."/>
            <person name="Nakayama-Imaohji H."/>
            <person name="Boudewijins M."/>
            <person name="Van Hoecke F."/>
            <person name="Bernier A.-M."/>
            <person name="Vandamme P."/>
        </authorList>
    </citation>
    <scope>NUCLEOTIDE SEQUENCE [LARGE SCALE GENOMIC DNA]</scope>
    <source>
        <strain evidence="2 3">NML 130206</strain>
    </source>
</reference>
<proteinExistence type="predicted"/>
<comment type="caution">
    <text evidence="2">The sequence shown here is derived from an EMBL/GenBank/DDBJ whole genome shotgun (WGS) entry which is preliminary data.</text>
</comment>
<dbReference type="InterPro" id="IPR025962">
    <property type="entry name" value="SdpI/YhfL"/>
</dbReference>
<dbReference type="EMBL" id="LKEV01000002">
    <property type="protein sequence ID" value="KQB86524.1"/>
    <property type="molecule type" value="Genomic_DNA"/>
</dbReference>
<accession>A0A0Q0Z9X0</accession>
<keyword evidence="1" id="KW-0812">Transmembrane</keyword>
<keyword evidence="3" id="KW-1185">Reference proteome</keyword>
<feature type="transmembrane region" description="Helical" evidence="1">
    <location>
        <begin position="44"/>
        <end position="62"/>
    </location>
</feature>